<evidence type="ECO:0000256" key="2">
    <source>
        <dbReference type="ARBA" id="ARBA00023002"/>
    </source>
</evidence>
<dbReference type="PANTHER" id="PTHR24320:SF283">
    <property type="entry name" value="RETINOL DEHYDROGENASE 11"/>
    <property type="match status" value="1"/>
</dbReference>
<reference evidence="3" key="1">
    <citation type="journal article" date="2021" name="Nat. Commun.">
        <title>Genetic determinants of endophytism in the Arabidopsis root mycobiome.</title>
        <authorList>
            <person name="Mesny F."/>
            <person name="Miyauchi S."/>
            <person name="Thiergart T."/>
            <person name="Pickel B."/>
            <person name="Atanasova L."/>
            <person name="Karlsson M."/>
            <person name="Huettel B."/>
            <person name="Barry K.W."/>
            <person name="Haridas S."/>
            <person name="Chen C."/>
            <person name="Bauer D."/>
            <person name="Andreopoulos W."/>
            <person name="Pangilinan J."/>
            <person name="LaButti K."/>
            <person name="Riley R."/>
            <person name="Lipzen A."/>
            <person name="Clum A."/>
            <person name="Drula E."/>
            <person name="Henrissat B."/>
            <person name="Kohler A."/>
            <person name="Grigoriev I.V."/>
            <person name="Martin F.M."/>
            <person name="Hacquard S."/>
        </authorList>
    </citation>
    <scope>NUCLEOTIDE SEQUENCE</scope>
    <source>
        <strain evidence="3">MPI-CAGE-CH-0243</strain>
    </source>
</reference>
<dbReference type="Pfam" id="PF00106">
    <property type="entry name" value="adh_short"/>
    <property type="match status" value="1"/>
</dbReference>
<dbReference type="EMBL" id="JAGMWT010000030">
    <property type="protein sequence ID" value="KAH7109877.1"/>
    <property type="molecule type" value="Genomic_DNA"/>
</dbReference>
<protein>
    <submittedName>
        <fullName evidence="3">Retinol dehydrogenase 12</fullName>
    </submittedName>
</protein>
<organism evidence="3 4">
    <name type="scientific">Dendryphion nanum</name>
    <dbReference type="NCBI Taxonomy" id="256645"/>
    <lineage>
        <taxon>Eukaryota</taxon>
        <taxon>Fungi</taxon>
        <taxon>Dikarya</taxon>
        <taxon>Ascomycota</taxon>
        <taxon>Pezizomycotina</taxon>
        <taxon>Dothideomycetes</taxon>
        <taxon>Pleosporomycetidae</taxon>
        <taxon>Pleosporales</taxon>
        <taxon>Torulaceae</taxon>
        <taxon>Dendryphion</taxon>
    </lineage>
</organism>
<dbReference type="OrthoDB" id="191139at2759"/>
<evidence type="ECO:0000256" key="1">
    <source>
        <dbReference type="ARBA" id="ARBA00006484"/>
    </source>
</evidence>
<gene>
    <name evidence="3" type="ORF">B0J11DRAFT_554645</name>
</gene>
<evidence type="ECO:0000313" key="4">
    <source>
        <dbReference type="Proteomes" id="UP000700596"/>
    </source>
</evidence>
<comment type="caution">
    <text evidence="3">The sequence shown here is derived from an EMBL/GenBank/DDBJ whole genome shotgun (WGS) entry which is preliminary data.</text>
</comment>
<dbReference type="SUPFAM" id="SSF51735">
    <property type="entry name" value="NAD(P)-binding Rossmann-fold domains"/>
    <property type="match status" value="1"/>
</dbReference>
<sequence length="342" mass="37007">MATSSLFNSKTGALEVAITYASQAKGKIVLVTGVSSDGIGEAITRAFAHGGASTIIITGRDDTRLAAITSTLSTDYPTVNFRPHNLDLSSLSATRLSANNILQDDSIPKIDILVANAGGSFHGPKSLTVDGLESNFGVNHMGHFLFISTLLPKLRNAAKGSLPGETRVVMLSSLAVLISPFRFSDYNFDDNPLAEDEKPNWAMLTQLLGLEKHEGYQHELAYGQSKTANSLFAVHWNTLFAKEGIYAFALHPGGVQSRAWKNMISRMTKEQVANVKVPFDKSIDQGAATALVAALDRGLTPEKGVFLNDCQVWDAPLYAVSEEKAARLWKLSEEIIAEKLRV</sequence>
<keyword evidence="2" id="KW-0560">Oxidoreductase</keyword>
<evidence type="ECO:0000313" key="3">
    <source>
        <dbReference type="EMBL" id="KAH7109877.1"/>
    </source>
</evidence>
<dbReference type="Proteomes" id="UP000700596">
    <property type="component" value="Unassembled WGS sequence"/>
</dbReference>
<comment type="similarity">
    <text evidence="1">Belongs to the short-chain dehydrogenases/reductases (SDR) family.</text>
</comment>
<dbReference type="InterPro" id="IPR002347">
    <property type="entry name" value="SDR_fam"/>
</dbReference>
<proteinExistence type="inferred from homology"/>
<dbReference type="PANTHER" id="PTHR24320">
    <property type="entry name" value="RETINOL DEHYDROGENASE"/>
    <property type="match status" value="1"/>
</dbReference>
<keyword evidence="4" id="KW-1185">Reference proteome</keyword>
<dbReference type="GO" id="GO:0016491">
    <property type="term" value="F:oxidoreductase activity"/>
    <property type="evidence" value="ECO:0007669"/>
    <property type="project" value="UniProtKB-KW"/>
</dbReference>
<dbReference type="AlphaFoldDB" id="A0A9P9I7H9"/>
<accession>A0A9P9I7H9</accession>
<dbReference type="Gene3D" id="3.40.50.720">
    <property type="entry name" value="NAD(P)-binding Rossmann-like Domain"/>
    <property type="match status" value="1"/>
</dbReference>
<name>A0A9P9I7H9_9PLEO</name>
<dbReference type="InterPro" id="IPR036291">
    <property type="entry name" value="NAD(P)-bd_dom_sf"/>
</dbReference>